<protein>
    <submittedName>
        <fullName evidence="2">ECF transporter S component</fullName>
    </submittedName>
</protein>
<dbReference type="Pfam" id="PF09819">
    <property type="entry name" value="ABC_cobalt"/>
    <property type="match status" value="1"/>
</dbReference>
<feature type="transmembrane region" description="Helical" evidence="1">
    <location>
        <begin position="12"/>
        <end position="32"/>
    </location>
</feature>
<keyword evidence="1" id="KW-1133">Transmembrane helix</keyword>
<feature type="transmembrane region" description="Helical" evidence="1">
    <location>
        <begin position="52"/>
        <end position="68"/>
    </location>
</feature>
<evidence type="ECO:0000313" key="3">
    <source>
        <dbReference type="Proteomes" id="UP001589855"/>
    </source>
</evidence>
<feature type="transmembrane region" description="Helical" evidence="1">
    <location>
        <begin position="150"/>
        <end position="171"/>
    </location>
</feature>
<sequence>MKWVKDWYLSDIILLALIGVFFGIIFLGTNYVYDILTAVFAPLGLSQIPNEILLGLWCMPGMIAGYMLRIKGASVLGEFLASVVEMLFGGQWGASTMISGVVQGVGSELGFTLTRYKHYDWLGLAATTATTTIVTFGWDLARNGYAKLQLWLLLLFFVVRFCSMFAFGGLLTRAITSLLTRSHVLKSTHTNTNVN</sequence>
<comment type="caution">
    <text evidence="2">The sequence shown here is derived from an EMBL/GenBank/DDBJ whole genome shotgun (WGS) entry which is preliminary data.</text>
</comment>
<dbReference type="PIRSF" id="PIRSF037394">
    <property type="entry name" value="ABC_thiamine-permease_YkoE_prd"/>
    <property type="match status" value="1"/>
</dbReference>
<evidence type="ECO:0000256" key="1">
    <source>
        <dbReference type="SAM" id="Phobius"/>
    </source>
</evidence>
<feature type="transmembrane region" description="Helical" evidence="1">
    <location>
        <begin position="121"/>
        <end position="138"/>
    </location>
</feature>
<gene>
    <name evidence="2" type="ORF">ACFFGS_12280</name>
</gene>
<keyword evidence="1" id="KW-0472">Membrane</keyword>
<evidence type="ECO:0000313" key="2">
    <source>
        <dbReference type="EMBL" id="MFC0424904.1"/>
    </source>
</evidence>
<name>A0ABV6K601_9LACO</name>
<dbReference type="RefSeq" id="WP_137644085.1">
    <property type="nucleotide sequence ID" value="NZ_BAABRM010000003.1"/>
</dbReference>
<keyword evidence="3" id="KW-1185">Reference proteome</keyword>
<organism evidence="2 3">
    <name type="scientific">Lactiplantibacillus plajomi</name>
    <dbReference type="NCBI Taxonomy" id="1457217"/>
    <lineage>
        <taxon>Bacteria</taxon>
        <taxon>Bacillati</taxon>
        <taxon>Bacillota</taxon>
        <taxon>Bacilli</taxon>
        <taxon>Lactobacillales</taxon>
        <taxon>Lactobacillaceae</taxon>
        <taxon>Lactiplantibacillus</taxon>
    </lineage>
</organism>
<reference evidence="2 3" key="1">
    <citation type="submission" date="2024-09" db="EMBL/GenBank/DDBJ databases">
        <authorList>
            <person name="Sun Q."/>
            <person name="Mori K."/>
        </authorList>
    </citation>
    <scope>NUCLEOTIDE SEQUENCE [LARGE SCALE GENOMIC DNA]</scope>
    <source>
        <strain evidence="2 3">TBRC 4575</strain>
    </source>
</reference>
<dbReference type="EMBL" id="JBHLUK010000076">
    <property type="protein sequence ID" value="MFC0424904.1"/>
    <property type="molecule type" value="Genomic_DNA"/>
</dbReference>
<dbReference type="Proteomes" id="UP001589855">
    <property type="component" value="Unassembled WGS sequence"/>
</dbReference>
<keyword evidence="1" id="KW-0812">Transmembrane</keyword>
<proteinExistence type="predicted"/>
<dbReference type="InterPro" id="IPR017195">
    <property type="entry name" value="ABC_thiamin-permease_prd"/>
</dbReference>
<accession>A0ABV6K601</accession>